<dbReference type="GO" id="GO:0055085">
    <property type="term" value="P:transmembrane transport"/>
    <property type="evidence" value="ECO:0007669"/>
    <property type="project" value="TreeGrafter"/>
</dbReference>
<sequence>MSHQKRDEFGVAGAPISRSNPFYFGFVAALGALTAIVLLQALASASQIFVLIIVALYLAMGINPAVEGLRKRGLSRTSAVLAIFVGIIAFVIFFIAVVIPPVITQGSALINSAPDLLRDLETHPLIADLNTQFGVIDTLQKSISQVTSDGTLIISAFGGVVGVGKTVLSGAFTAVTILILTLYFVIGLPQATNFGLRFVPATRRDRVSKLTFAIINRVGSFVGSQIVLAFMASIFVLILAFALGLPSPFAIAMIVLVCALIPLIGHYIGGTIVTLIALTQSLLFGIIALVVYTVYVQIENYIFTPKIMKRALNVPGAVTIISALLGTSLLGLVGALLAVPIAASIILILEEVVFPQSDKH</sequence>
<accession>A0A094Q1B6</accession>
<dbReference type="GO" id="GO:0005886">
    <property type="term" value="C:plasma membrane"/>
    <property type="evidence" value="ECO:0007669"/>
    <property type="project" value="UniProtKB-SubCell"/>
</dbReference>
<keyword evidence="6 8" id="KW-1133">Transmembrane helix</keyword>
<evidence type="ECO:0000256" key="2">
    <source>
        <dbReference type="ARBA" id="ARBA00009773"/>
    </source>
</evidence>
<evidence type="ECO:0008006" key="10">
    <source>
        <dbReference type="Google" id="ProtNLM"/>
    </source>
</evidence>
<feature type="transmembrane region" description="Helical" evidence="8">
    <location>
        <begin position="78"/>
        <end position="99"/>
    </location>
</feature>
<name>A0A094Q1B6_9ZZZZ</name>
<feature type="transmembrane region" description="Helical" evidence="8">
    <location>
        <begin position="21"/>
        <end position="42"/>
    </location>
</feature>
<dbReference type="EMBL" id="JNSK01000048">
    <property type="protein sequence ID" value="KGA17172.1"/>
    <property type="molecule type" value="Genomic_DNA"/>
</dbReference>
<evidence type="ECO:0000256" key="4">
    <source>
        <dbReference type="ARBA" id="ARBA00022475"/>
    </source>
</evidence>
<gene>
    <name evidence="9" type="ORF">GM50_12450</name>
</gene>
<dbReference type="PANTHER" id="PTHR21716:SF53">
    <property type="entry name" value="PERMEASE PERM-RELATED"/>
    <property type="match status" value="1"/>
</dbReference>
<evidence type="ECO:0000256" key="7">
    <source>
        <dbReference type="ARBA" id="ARBA00023136"/>
    </source>
</evidence>
<keyword evidence="5 8" id="KW-0812">Transmembrane</keyword>
<feature type="transmembrane region" description="Helical" evidence="8">
    <location>
        <begin position="167"/>
        <end position="189"/>
    </location>
</feature>
<evidence type="ECO:0000256" key="1">
    <source>
        <dbReference type="ARBA" id="ARBA00004651"/>
    </source>
</evidence>
<keyword evidence="7 8" id="KW-0472">Membrane</keyword>
<comment type="caution">
    <text evidence="9">The sequence shown here is derived from an EMBL/GenBank/DDBJ whole genome shotgun (WGS) entry which is preliminary data.</text>
</comment>
<protein>
    <recommendedName>
        <fullName evidence="10">Permease</fullName>
    </recommendedName>
</protein>
<evidence type="ECO:0000256" key="3">
    <source>
        <dbReference type="ARBA" id="ARBA00022448"/>
    </source>
</evidence>
<evidence type="ECO:0000256" key="6">
    <source>
        <dbReference type="ARBA" id="ARBA00022989"/>
    </source>
</evidence>
<organism evidence="9">
    <name type="scientific">freshwater metagenome</name>
    <dbReference type="NCBI Taxonomy" id="449393"/>
    <lineage>
        <taxon>unclassified sequences</taxon>
        <taxon>metagenomes</taxon>
        <taxon>ecological metagenomes</taxon>
    </lineage>
</organism>
<dbReference type="Pfam" id="PF01594">
    <property type="entry name" value="AI-2E_transport"/>
    <property type="match status" value="1"/>
</dbReference>
<feature type="transmembrane region" description="Helical" evidence="8">
    <location>
        <begin position="275"/>
        <end position="298"/>
    </location>
</feature>
<feature type="transmembrane region" description="Helical" evidence="8">
    <location>
        <begin position="210"/>
        <end position="243"/>
    </location>
</feature>
<proteinExistence type="inferred from homology"/>
<evidence type="ECO:0000313" key="9">
    <source>
        <dbReference type="EMBL" id="KGA17172.1"/>
    </source>
</evidence>
<keyword evidence="3" id="KW-0813">Transport</keyword>
<evidence type="ECO:0000256" key="5">
    <source>
        <dbReference type="ARBA" id="ARBA00022692"/>
    </source>
</evidence>
<keyword evidence="4" id="KW-1003">Cell membrane</keyword>
<evidence type="ECO:0000256" key="8">
    <source>
        <dbReference type="SAM" id="Phobius"/>
    </source>
</evidence>
<dbReference type="AlphaFoldDB" id="A0A094Q1B6"/>
<reference evidence="9" key="1">
    <citation type="submission" date="2014-05" db="EMBL/GenBank/DDBJ databases">
        <title>Key roles for freshwater Actinobacteria revealed by deep metagenomic sequencing.</title>
        <authorList>
            <person name="Ghai R."/>
            <person name="Mizuno C.M."/>
            <person name="Picazo A."/>
            <person name="Camacho A."/>
            <person name="Rodriguez-Valera F."/>
        </authorList>
    </citation>
    <scope>NUCLEOTIDE SEQUENCE</scope>
</reference>
<dbReference type="PANTHER" id="PTHR21716">
    <property type="entry name" value="TRANSMEMBRANE PROTEIN"/>
    <property type="match status" value="1"/>
</dbReference>
<comment type="subcellular location">
    <subcellularLocation>
        <location evidence="1">Cell membrane</location>
        <topology evidence="1">Multi-pass membrane protein</topology>
    </subcellularLocation>
</comment>
<feature type="transmembrane region" description="Helical" evidence="8">
    <location>
        <begin position="249"/>
        <end position="268"/>
    </location>
</feature>
<dbReference type="InterPro" id="IPR002549">
    <property type="entry name" value="AI-2E-like"/>
</dbReference>
<feature type="transmembrane region" description="Helical" evidence="8">
    <location>
        <begin position="318"/>
        <end position="349"/>
    </location>
</feature>
<comment type="similarity">
    <text evidence="2">Belongs to the autoinducer-2 exporter (AI-2E) (TC 2.A.86) family.</text>
</comment>
<feature type="transmembrane region" description="Helical" evidence="8">
    <location>
        <begin position="48"/>
        <end position="66"/>
    </location>
</feature>